<proteinExistence type="inferred from homology"/>
<evidence type="ECO:0000313" key="11">
    <source>
        <dbReference type="Proteomes" id="UP000315677"/>
    </source>
</evidence>
<evidence type="ECO:0000259" key="9">
    <source>
        <dbReference type="PROSITE" id="PS50928"/>
    </source>
</evidence>
<evidence type="ECO:0000256" key="4">
    <source>
        <dbReference type="ARBA" id="ARBA00022692"/>
    </source>
</evidence>
<comment type="subcellular location">
    <subcellularLocation>
        <location evidence="1 7">Cell membrane</location>
        <topology evidence="1 7">Multi-pass membrane protein</topology>
    </subcellularLocation>
</comment>
<dbReference type="InterPro" id="IPR035906">
    <property type="entry name" value="MetI-like_sf"/>
</dbReference>
<dbReference type="InterPro" id="IPR000515">
    <property type="entry name" value="MetI-like"/>
</dbReference>
<dbReference type="Pfam" id="PF00528">
    <property type="entry name" value="BPD_transp_1"/>
    <property type="match status" value="1"/>
</dbReference>
<organism evidence="10 11">
    <name type="scientific">Pseudonocardia kunmingensis</name>
    <dbReference type="NCBI Taxonomy" id="630975"/>
    <lineage>
        <taxon>Bacteria</taxon>
        <taxon>Bacillati</taxon>
        <taxon>Actinomycetota</taxon>
        <taxon>Actinomycetes</taxon>
        <taxon>Pseudonocardiales</taxon>
        <taxon>Pseudonocardiaceae</taxon>
        <taxon>Pseudonocardia</taxon>
    </lineage>
</organism>
<comment type="caution">
    <text evidence="10">The sequence shown here is derived from an EMBL/GenBank/DDBJ whole genome shotgun (WGS) entry which is preliminary data.</text>
</comment>
<keyword evidence="6 7" id="KW-0472">Membrane</keyword>
<name>A0A543DQS3_9PSEU</name>
<evidence type="ECO:0000256" key="3">
    <source>
        <dbReference type="ARBA" id="ARBA00022475"/>
    </source>
</evidence>
<evidence type="ECO:0000313" key="10">
    <source>
        <dbReference type="EMBL" id="TQM11668.1"/>
    </source>
</evidence>
<dbReference type="PANTHER" id="PTHR43744:SF8">
    <property type="entry name" value="SN-GLYCEROL-3-PHOSPHATE TRANSPORT SYSTEM PERMEASE PROTEIN UGPE"/>
    <property type="match status" value="1"/>
</dbReference>
<keyword evidence="5 7" id="KW-1133">Transmembrane helix</keyword>
<keyword evidence="3" id="KW-1003">Cell membrane</keyword>
<dbReference type="OrthoDB" id="5179660at2"/>
<feature type="transmembrane region" description="Helical" evidence="7">
    <location>
        <begin position="90"/>
        <end position="114"/>
    </location>
</feature>
<feature type="transmembrane region" description="Helical" evidence="7">
    <location>
        <begin position="159"/>
        <end position="180"/>
    </location>
</feature>
<evidence type="ECO:0000256" key="6">
    <source>
        <dbReference type="ARBA" id="ARBA00023136"/>
    </source>
</evidence>
<feature type="transmembrane region" description="Helical" evidence="7">
    <location>
        <begin position="126"/>
        <end position="147"/>
    </location>
</feature>
<dbReference type="GO" id="GO:0005886">
    <property type="term" value="C:plasma membrane"/>
    <property type="evidence" value="ECO:0007669"/>
    <property type="project" value="UniProtKB-SubCell"/>
</dbReference>
<gene>
    <name evidence="10" type="ORF">FB558_4236</name>
</gene>
<dbReference type="SUPFAM" id="SSF161098">
    <property type="entry name" value="MetI-like"/>
    <property type="match status" value="1"/>
</dbReference>
<evidence type="ECO:0000256" key="5">
    <source>
        <dbReference type="ARBA" id="ARBA00022989"/>
    </source>
</evidence>
<dbReference type="RefSeq" id="WP_142055975.1">
    <property type="nucleotide sequence ID" value="NZ_VFPA01000002.1"/>
</dbReference>
<keyword evidence="2 7" id="KW-0813">Transport</keyword>
<feature type="transmembrane region" description="Helical" evidence="7">
    <location>
        <begin position="28"/>
        <end position="49"/>
    </location>
</feature>
<feature type="domain" description="ABC transmembrane type-1" evidence="9">
    <location>
        <begin position="91"/>
        <end position="280"/>
    </location>
</feature>
<accession>A0A543DQS3</accession>
<comment type="similarity">
    <text evidence="7">Belongs to the binding-protein-dependent transport system permease family.</text>
</comment>
<evidence type="ECO:0000256" key="2">
    <source>
        <dbReference type="ARBA" id="ARBA00022448"/>
    </source>
</evidence>
<reference evidence="10 11" key="1">
    <citation type="submission" date="2019-06" db="EMBL/GenBank/DDBJ databases">
        <title>Sequencing the genomes of 1000 actinobacteria strains.</title>
        <authorList>
            <person name="Klenk H.-P."/>
        </authorList>
    </citation>
    <scope>NUCLEOTIDE SEQUENCE [LARGE SCALE GENOMIC DNA]</scope>
    <source>
        <strain evidence="10 11">DSM 45301</strain>
    </source>
</reference>
<keyword evidence="4 7" id="KW-0812">Transmembrane</keyword>
<dbReference type="PANTHER" id="PTHR43744">
    <property type="entry name" value="ABC TRANSPORTER PERMEASE PROTEIN MG189-RELATED-RELATED"/>
    <property type="match status" value="1"/>
</dbReference>
<keyword evidence="10" id="KW-0762">Sugar transport</keyword>
<dbReference type="Proteomes" id="UP000315677">
    <property type="component" value="Unassembled WGS sequence"/>
</dbReference>
<keyword evidence="11" id="KW-1185">Reference proteome</keyword>
<feature type="transmembrane region" description="Helical" evidence="7">
    <location>
        <begin position="201"/>
        <end position="226"/>
    </location>
</feature>
<dbReference type="Gene3D" id="1.10.3720.10">
    <property type="entry name" value="MetI-like"/>
    <property type="match status" value="1"/>
</dbReference>
<dbReference type="CDD" id="cd06261">
    <property type="entry name" value="TM_PBP2"/>
    <property type="match status" value="1"/>
</dbReference>
<evidence type="ECO:0000256" key="1">
    <source>
        <dbReference type="ARBA" id="ARBA00004651"/>
    </source>
</evidence>
<evidence type="ECO:0000256" key="8">
    <source>
        <dbReference type="SAM" id="MobiDB-lite"/>
    </source>
</evidence>
<dbReference type="GO" id="GO:0055085">
    <property type="term" value="P:transmembrane transport"/>
    <property type="evidence" value="ECO:0007669"/>
    <property type="project" value="InterPro"/>
</dbReference>
<feature type="transmembrane region" description="Helical" evidence="7">
    <location>
        <begin position="259"/>
        <end position="280"/>
    </location>
</feature>
<dbReference type="AlphaFoldDB" id="A0A543DQS3"/>
<dbReference type="EMBL" id="VFPA01000002">
    <property type="protein sequence ID" value="TQM11668.1"/>
    <property type="molecule type" value="Genomic_DNA"/>
</dbReference>
<feature type="region of interest" description="Disordered" evidence="8">
    <location>
        <begin position="1"/>
        <end position="22"/>
    </location>
</feature>
<evidence type="ECO:0000256" key="7">
    <source>
        <dbReference type="RuleBase" id="RU363032"/>
    </source>
</evidence>
<dbReference type="PROSITE" id="PS50928">
    <property type="entry name" value="ABC_TM1"/>
    <property type="match status" value="1"/>
</dbReference>
<sequence length="294" mass="32604">MSTTSVSVGDLPRAAGPGRHRRRRSRRLTVVVTGLLAVAAISMAAPYVFMMVSAFKPQNEIFATPIRFFPRDLTLDNVAALFDLLPYARWYLNTVVVAVFGTALTLFISSLAGFAFSKYEFRCKNLLFMLVLGTVLIPFQVLLVPQFQIVRELGGFNTYWALILPVAANAFAVFLMRQYTISVPDELLDAARVDGVSEFGLWWRIVVPLVRPGLAVAGTITFLSYWNDFFWPLIVTTDDDMFVVNLGTASLLGPFESQYGILLAGALLASLPLIIMFLFFQRHIIEGLTAGATK</sequence>
<protein>
    <submittedName>
        <fullName evidence="10">Multiple sugar transport system permease protein/arabinosaccharide transport system permease protein</fullName>
    </submittedName>
</protein>